<evidence type="ECO:0000256" key="1">
    <source>
        <dbReference type="ARBA" id="ARBA00022690"/>
    </source>
</evidence>
<reference evidence="8" key="1">
    <citation type="journal article" date="2020" name="Genome Biol.">
        <title>Gamete binning: chromosome-level and haplotype-resolved genome assembly enabled by high-throughput single-cell sequencing of gamete genomes.</title>
        <authorList>
            <person name="Campoy J.A."/>
            <person name="Sun H."/>
            <person name="Goel M."/>
            <person name="Jiao W.-B."/>
            <person name="Folz-Donahue K."/>
            <person name="Wang N."/>
            <person name="Rubio M."/>
            <person name="Liu C."/>
            <person name="Kukat C."/>
            <person name="Ruiz D."/>
            <person name="Huettel B."/>
            <person name="Schneeberger K."/>
        </authorList>
    </citation>
    <scope>NUCLEOTIDE SEQUENCE [LARGE SCALE GENOMIC DNA]</scope>
    <source>
        <strain evidence="8">cv. Rojo Pasion</strain>
    </source>
</reference>
<dbReference type="PANTHER" id="PTHR11413:SF103">
    <property type="entry name" value="CYSTEINE PROTEINASE INHIBITOR 12"/>
    <property type="match status" value="1"/>
</dbReference>
<evidence type="ECO:0000313" key="6">
    <source>
        <dbReference type="EMBL" id="CAB4301251.1"/>
    </source>
</evidence>
<dbReference type="InterPro" id="IPR046350">
    <property type="entry name" value="Cystatin_sf"/>
</dbReference>
<evidence type="ECO:0000313" key="7">
    <source>
        <dbReference type="Proteomes" id="UP000507222"/>
    </source>
</evidence>
<name>A0A6J5U8P6_PRUAR</name>
<keyword evidence="2 3" id="KW-0789">Thiol protease inhibitor</keyword>
<evidence type="ECO:0000256" key="3">
    <source>
        <dbReference type="RuleBase" id="RU362130"/>
    </source>
</evidence>
<keyword evidence="8" id="KW-1185">Reference proteome</keyword>
<dbReference type="EMBL" id="CAEKDK010000002">
    <property type="protein sequence ID" value="CAB4270708.1"/>
    <property type="molecule type" value="Genomic_DNA"/>
</dbReference>
<keyword evidence="1 3" id="KW-0646">Protease inhibitor</keyword>
<dbReference type="Pfam" id="PF16845">
    <property type="entry name" value="SQAPI"/>
    <property type="match status" value="1"/>
</dbReference>
<protein>
    <recommendedName>
        <fullName evidence="3">Cysteine proteinase inhibitor</fullName>
    </recommendedName>
</protein>
<dbReference type="Proteomes" id="UP000507222">
    <property type="component" value="Unassembled WGS sequence"/>
</dbReference>
<dbReference type="Gene3D" id="3.10.450.10">
    <property type="match status" value="1"/>
</dbReference>
<reference evidence="5 7" key="2">
    <citation type="submission" date="2020-05" db="EMBL/GenBank/DDBJ databases">
        <authorList>
            <person name="Campoy J."/>
            <person name="Schneeberger K."/>
            <person name="Spophaly S."/>
        </authorList>
    </citation>
    <scope>NUCLEOTIDE SEQUENCE [LARGE SCALE GENOMIC DNA]</scope>
    <source>
        <strain evidence="5">PruArmRojPasFocal</strain>
    </source>
</reference>
<gene>
    <name evidence="5" type="ORF">CURHAP_LOCUS16967</name>
    <name evidence="6" type="ORF">ORAREDHAP_LOCUS16704</name>
</gene>
<dbReference type="Proteomes" id="UP000507245">
    <property type="component" value="Unassembled WGS sequence"/>
</dbReference>
<evidence type="ECO:0000313" key="5">
    <source>
        <dbReference type="EMBL" id="CAB4270708.1"/>
    </source>
</evidence>
<dbReference type="AlphaFoldDB" id="A0A6J5U8P6"/>
<dbReference type="CDD" id="cd00042">
    <property type="entry name" value="CY"/>
    <property type="match status" value="1"/>
</dbReference>
<feature type="domain" description="Cystatin" evidence="4">
    <location>
        <begin position="95"/>
        <end position="185"/>
    </location>
</feature>
<evidence type="ECO:0000313" key="8">
    <source>
        <dbReference type="Proteomes" id="UP000507245"/>
    </source>
</evidence>
<sequence length="242" mass="27558">MATAIRSAVGKLGSKYSSRCHSNGRIVANMVRVGDFQIRSAVVNNYNIDRDVLFSTSKPPSSYGYSSRHPLLFGNHHKKPPPVLHLKYDSDFDELCDGGFSPCPCFIDDPDTISPTRFAVEEYNKQKNAQLQFVRVLKAWHEMRGAYMLYYLTLEAVDEGVVKVYQALVDVLCYETMELQLFGLLNVDNGSLLKLFFKRPTTPDDVLYDCTDQKCMKNVPRKTSSRNCIEEEILSTLLQKLY</sequence>
<dbReference type="EMBL" id="CAEKKB010000002">
    <property type="protein sequence ID" value="CAB4301251.1"/>
    <property type="molecule type" value="Genomic_DNA"/>
</dbReference>
<proteinExistence type="inferred from homology"/>
<evidence type="ECO:0000259" key="4">
    <source>
        <dbReference type="SMART" id="SM00043"/>
    </source>
</evidence>
<dbReference type="GO" id="GO:0004869">
    <property type="term" value="F:cysteine-type endopeptidase inhibitor activity"/>
    <property type="evidence" value="ECO:0007669"/>
    <property type="project" value="UniProtKB-KW"/>
</dbReference>
<accession>A0A6J5U8P6</accession>
<dbReference type="PANTHER" id="PTHR11413">
    <property type="entry name" value="CYSTATIN FAMILY MEMBER"/>
    <property type="match status" value="1"/>
</dbReference>
<dbReference type="InterPro" id="IPR027214">
    <property type="entry name" value="Cystatin"/>
</dbReference>
<dbReference type="OrthoDB" id="1159095at2759"/>
<dbReference type="SMART" id="SM00043">
    <property type="entry name" value="CY"/>
    <property type="match status" value="1"/>
</dbReference>
<evidence type="ECO:0000256" key="2">
    <source>
        <dbReference type="ARBA" id="ARBA00022704"/>
    </source>
</evidence>
<dbReference type="SUPFAM" id="SSF54403">
    <property type="entry name" value="Cystatin/monellin"/>
    <property type="match status" value="1"/>
</dbReference>
<organism evidence="5 7">
    <name type="scientific">Prunus armeniaca</name>
    <name type="common">Apricot</name>
    <name type="synonym">Armeniaca vulgaris</name>
    <dbReference type="NCBI Taxonomy" id="36596"/>
    <lineage>
        <taxon>Eukaryota</taxon>
        <taxon>Viridiplantae</taxon>
        <taxon>Streptophyta</taxon>
        <taxon>Embryophyta</taxon>
        <taxon>Tracheophyta</taxon>
        <taxon>Spermatophyta</taxon>
        <taxon>Magnoliopsida</taxon>
        <taxon>eudicotyledons</taxon>
        <taxon>Gunneridae</taxon>
        <taxon>Pentapetalae</taxon>
        <taxon>rosids</taxon>
        <taxon>fabids</taxon>
        <taxon>Rosales</taxon>
        <taxon>Rosaceae</taxon>
        <taxon>Amygdaloideae</taxon>
        <taxon>Amygdaleae</taxon>
        <taxon>Prunus</taxon>
    </lineage>
</organism>
<dbReference type="InterPro" id="IPR000010">
    <property type="entry name" value="Cystatin_dom"/>
</dbReference>
<comment type="similarity">
    <text evidence="3">Belongs to the cystatin family. Phytocystatin subfamily.</text>
</comment>